<keyword evidence="6 8" id="KW-0408">Iron</keyword>
<evidence type="ECO:0000256" key="6">
    <source>
        <dbReference type="ARBA" id="ARBA00023004"/>
    </source>
</evidence>
<dbReference type="InterPro" id="IPR050121">
    <property type="entry name" value="Cytochrome_P450_monoxygenase"/>
</dbReference>
<dbReference type="PANTHER" id="PTHR24305:SF107">
    <property type="entry name" value="P450, PUTATIVE (EUROFUNG)-RELATED"/>
    <property type="match status" value="1"/>
</dbReference>
<keyword evidence="7" id="KW-0503">Monooxygenase</keyword>
<keyword evidence="5" id="KW-0560">Oxidoreductase</keyword>
<dbReference type="GO" id="GO:0005506">
    <property type="term" value="F:iron ion binding"/>
    <property type="evidence" value="ECO:0007669"/>
    <property type="project" value="InterPro"/>
</dbReference>
<reference evidence="10" key="1">
    <citation type="journal article" date="2020" name="Stud. Mycol.">
        <title>101 Dothideomycetes genomes: a test case for predicting lifestyles and emergence of pathogens.</title>
        <authorList>
            <person name="Haridas S."/>
            <person name="Albert R."/>
            <person name="Binder M."/>
            <person name="Bloem J."/>
            <person name="Labutti K."/>
            <person name="Salamov A."/>
            <person name="Andreopoulos B."/>
            <person name="Baker S."/>
            <person name="Barry K."/>
            <person name="Bills G."/>
            <person name="Bluhm B."/>
            <person name="Cannon C."/>
            <person name="Castanera R."/>
            <person name="Culley D."/>
            <person name="Daum C."/>
            <person name="Ezra D."/>
            <person name="Gonzalez J."/>
            <person name="Henrissat B."/>
            <person name="Kuo A."/>
            <person name="Liang C."/>
            <person name="Lipzen A."/>
            <person name="Lutzoni F."/>
            <person name="Magnuson J."/>
            <person name="Mondo S."/>
            <person name="Nolan M."/>
            <person name="Ohm R."/>
            <person name="Pangilinan J."/>
            <person name="Park H.-J."/>
            <person name="Ramirez L."/>
            <person name="Alfaro M."/>
            <person name="Sun H."/>
            <person name="Tritt A."/>
            <person name="Yoshinaga Y."/>
            <person name="Zwiers L.-H."/>
            <person name="Turgeon B."/>
            <person name="Goodwin S."/>
            <person name="Spatafora J."/>
            <person name="Crous P."/>
            <person name="Grigoriev I."/>
        </authorList>
    </citation>
    <scope>NUCLEOTIDE SEQUENCE</scope>
    <source>
        <strain evidence="10">CBS 107.79</strain>
    </source>
</reference>
<feature type="signal peptide" evidence="9">
    <location>
        <begin position="1"/>
        <end position="16"/>
    </location>
</feature>
<dbReference type="GO" id="GO:0004497">
    <property type="term" value="F:monooxygenase activity"/>
    <property type="evidence" value="ECO:0007669"/>
    <property type="project" value="UniProtKB-KW"/>
</dbReference>
<evidence type="ECO:0000313" key="10">
    <source>
        <dbReference type="EMBL" id="KAF1967992.1"/>
    </source>
</evidence>
<comment type="pathway">
    <text evidence="2">Secondary metabolite biosynthesis.</text>
</comment>
<dbReference type="PANTHER" id="PTHR24305">
    <property type="entry name" value="CYTOCHROME P450"/>
    <property type="match status" value="1"/>
</dbReference>
<dbReference type="Pfam" id="PF00067">
    <property type="entry name" value="p450"/>
    <property type="match status" value="1"/>
</dbReference>
<dbReference type="EMBL" id="ML976725">
    <property type="protein sequence ID" value="KAF1967992.1"/>
    <property type="molecule type" value="Genomic_DNA"/>
</dbReference>
<dbReference type="InterPro" id="IPR001128">
    <property type="entry name" value="Cyt_P450"/>
</dbReference>
<comment type="cofactor">
    <cofactor evidence="1 8">
        <name>heme</name>
        <dbReference type="ChEBI" id="CHEBI:30413"/>
    </cofactor>
</comment>
<evidence type="ECO:0000256" key="9">
    <source>
        <dbReference type="SAM" id="SignalP"/>
    </source>
</evidence>
<feature type="chain" id="PRO_5025414922" evidence="9">
    <location>
        <begin position="17"/>
        <end position="524"/>
    </location>
</feature>
<dbReference type="Proteomes" id="UP000800036">
    <property type="component" value="Unassembled WGS sequence"/>
</dbReference>
<proteinExistence type="predicted"/>
<evidence type="ECO:0000256" key="7">
    <source>
        <dbReference type="ARBA" id="ARBA00023033"/>
    </source>
</evidence>
<dbReference type="GO" id="GO:0020037">
    <property type="term" value="F:heme binding"/>
    <property type="evidence" value="ECO:0007669"/>
    <property type="project" value="InterPro"/>
</dbReference>
<accession>A0A6A5UW32</accession>
<evidence type="ECO:0000256" key="5">
    <source>
        <dbReference type="ARBA" id="ARBA00023002"/>
    </source>
</evidence>
<dbReference type="Gene3D" id="1.10.630.10">
    <property type="entry name" value="Cytochrome P450"/>
    <property type="match status" value="1"/>
</dbReference>
<keyword evidence="9" id="KW-0732">Signal</keyword>
<evidence type="ECO:0000256" key="2">
    <source>
        <dbReference type="ARBA" id="ARBA00005179"/>
    </source>
</evidence>
<feature type="binding site" description="axial binding residue" evidence="8">
    <location>
        <position position="439"/>
    </location>
    <ligand>
        <name>heme</name>
        <dbReference type="ChEBI" id="CHEBI:30413"/>
    </ligand>
    <ligandPart>
        <name>Fe</name>
        <dbReference type="ChEBI" id="CHEBI:18248"/>
    </ligandPart>
</feature>
<dbReference type="OrthoDB" id="10029320at2759"/>
<dbReference type="PRINTS" id="PR00385">
    <property type="entry name" value="P450"/>
</dbReference>
<protein>
    <submittedName>
        <fullName evidence="10">Putative cytochrome P450</fullName>
    </submittedName>
</protein>
<sequence>MTWIAAVSVLALTTLGTILRKEYVHHSKINDLRKQGVAMPAGWNWITGHILTLQKRVQQFPPDVNVTLVMADLAREHSDTEIFLIDLWPFHLPLLIVYEPDAAVQMTTNLNLPKTSVHLTMMKPITGGENLITMNGQEWKNWRSLLNPGFSTAAINDSIPHIVKSAKLFQDKLKEKAPEGIISLDDLATRMTMDVIMKVTLGADIDYQRSDNALARALGYITKWHSFWDPQASVNSAIGSEKRSGGRSVATLAIEAYLAENKDNGLPQNNRLNKDFARDATYQIRLFLFAGNDTTSSTIVYVYHLLSQHPEALKTMRQEHDKVFGTNIESAAQLLIQRPALLSQCKFTIAVIKETLRLYPPAGTMRAGGPGVSITDYCGNVYPMDYVCATIIHQAVHLNPRVWPQPRKFLPDRILVNQDHELYPYPPAFRPFEQGPRNCIGQTLVWNEIQIALILTVRTFDITPAYEEWDATRKVGLLERWKTRIMGELVKTVHGDRAYQTDKAGTHPADGYPCRVSLSKWRSS</sequence>
<dbReference type="GO" id="GO:0016705">
    <property type="term" value="F:oxidoreductase activity, acting on paired donors, with incorporation or reduction of molecular oxygen"/>
    <property type="evidence" value="ECO:0007669"/>
    <property type="project" value="InterPro"/>
</dbReference>
<dbReference type="AlphaFoldDB" id="A0A6A5UW32"/>
<gene>
    <name evidence="10" type="ORF">BU23DRAFT_592315</name>
</gene>
<keyword evidence="11" id="KW-1185">Reference proteome</keyword>
<dbReference type="CDD" id="cd11051">
    <property type="entry name" value="CYP59-like"/>
    <property type="match status" value="1"/>
</dbReference>
<evidence type="ECO:0000256" key="8">
    <source>
        <dbReference type="PIRSR" id="PIRSR602401-1"/>
    </source>
</evidence>
<dbReference type="InterPro" id="IPR036396">
    <property type="entry name" value="Cyt_P450_sf"/>
</dbReference>
<name>A0A6A5UW32_9PLEO</name>
<dbReference type="SUPFAM" id="SSF48264">
    <property type="entry name" value="Cytochrome P450"/>
    <property type="match status" value="1"/>
</dbReference>
<evidence type="ECO:0000256" key="4">
    <source>
        <dbReference type="ARBA" id="ARBA00022723"/>
    </source>
</evidence>
<dbReference type="InterPro" id="IPR002401">
    <property type="entry name" value="Cyt_P450_E_grp-I"/>
</dbReference>
<evidence type="ECO:0000313" key="11">
    <source>
        <dbReference type="Proteomes" id="UP000800036"/>
    </source>
</evidence>
<evidence type="ECO:0000256" key="1">
    <source>
        <dbReference type="ARBA" id="ARBA00001971"/>
    </source>
</evidence>
<organism evidence="10 11">
    <name type="scientific">Bimuria novae-zelandiae CBS 107.79</name>
    <dbReference type="NCBI Taxonomy" id="1447943"/>
    <lineage>
        <taxon>Eukaryota</taxon>
        <taxon>Fungi</taxon>
        <taxon>Dikarya</taxon>
        <taxon>Ascomycota</taxon>
        <taxon>Pezizomycotina</taxon>
        <taxon>Dothideomycetes</taxon>
        <taxon>Pleosporomycetidae</taxon>
        <taxon>Pleosporales</taxon>
        <taxon>Massarineae</taxon>
        <taxon>Didymosphaeriaceae</taxon>
        <taxon>Bimuria</taxon>
    </lineage>
</organism>
<keyword evidence="4 8" id="KW-0479">Metal-binding</keyword>
<dbReference type="PRINTS" id="PR00463">
    <property type="entry name" value="EP450I"/>
</dbReference>
<evidence type="ECO:0000256" key="3">
    <source>
        <dbReference type="ARBA" id="ARBA00022617"/>
    </source>
</evidence>
<keyword evidence="3 8" id="KW-0349">Heme</keyword>